<evidence type="ECO:0000256" key="9">
    <source>
        <dbReference type="SAM" id="Phobius"/>
    </source>
</evidence>
<comment type="subcellular location">
    <subcellularLocation>
        <location evidence="1">Cell membrane</location>
        <topology evidence="1">Multi-pass membrane protein</topology>
    </subcellularLocation>
</comment>
<keyword evidence="7" id="KW-0186">Copper</keyword>
<evidence type="ECO:0000256" key="3">
    <source>
        <dbReference type="ARBA" id="ARBA00022692"/>
    </source>
</evidence>
<dbReference type="InterPro" id="IPR014755">
    <property type="entry name" value="Cu-Rt/internalin_Ig-like"/>
</dbReference>
<dbReference type="PANTHER" id="PTHR34820">
    <property type="entry name" value="INNER MEMBRANE PROTEIN YEBZ"/>
    <property type="match status" value="1"/>
</dbReference>
<evidence type="ECO:0000256" key="7">
    <source>
        <dbReference type="ARBA" id="ARBA00023008"/>
    </source>
</evidence>
<evidence type="ECO:0000256" key="10">
    <source>
        <dbReference type="SAM" id="SignalP"/>
    </source>
</evidence>
<evidence type="ECO:0000313" key="14">
    <source>
        <dbReference type="Proteomes" id="UP000477750"/>
    </source>
</evidence>
<accession>A0A6L5G4X7</accession>
<gene>
    <name evidence="13" type="ORF">GFD30_03730</name>
</gene>
<organism evidence="13 14">
    <name type="scientific">Glycomyces albidus</name>
    <dbReference type="NCBI Taxonomy" id="2656774"/>
    <lineage>
        <taxon>Bacteria</taxon>
        <taxon>Bacillati</taxon>
        <taxon>Actinomycetota</taxon>
        <taxon>Actinomycetes</taxon>
        <taxon>Glycomycetales</taxon>
        <taxon>Glycomycetaceae</taxon>
        <taxon>Glycomyces</taxon>
    </lineage>
</organism>
<keyword evidence="5 10" id="KW-0732">Signal</keyword>
<feature type="domain" description="CopC" evidence="11">
    <location>
        <begin position="33"/>
        <end position="124"/>
    </location>
</feature>
<dbReference type="InterPro" id="IPR014756">
    <property type="entry name" value="Ig_E-set"/>
</dbReference>
<keyword evidence="2" id="KW-1003">Cell membrane</keyword>
<dbReference type="EMBL" id="WIAO01000003">
    <property type="protein sequence ID" value="MQM24694.1"/>
    <property type="molecule type" value="Genomic_DNA"/>
</dbReference>
<name>A0A6L5G4X7_9ACTN</name>
<feature type="transmembrane region" description="Helical" evidence="9">
    <location>
        <begin position="184"/>
        <end position="205"/>
    </location>
</feature>
<dbReference type="GO" id="GO:0005507">
    <property type="term" value="F:copper ion binding"/>
    <property type="evidence" value="ECO:0007669"/>
    <property type="project" value="InterPro"/>
</dbReference>
<feature type="transmembrane region" description="Helical" evidence="9">
    <location>
        <begin position="367"/>
        <end position="387"/>
    </location>
</feature>
<evidence type="ECO:0000256" key="6">
    <source>
        <dbReference type="ARBA" id="ARBA00022989"/>
    </source>
</evidence>
<keyword evidence="3 9" id="KW-0812">Transmembrane</keyword>
<feature type="transmembrane region" description="Helical" evidence="9">
    <location>
        <begin position="257"/>
        <end position="278"/>
    </location>
</feature>
<dbReference type="InterPro" id="IPR032694">
    <property type="entry name" value="CopC/D"/>
</dbReference>
<evidence type="ECO:0000256" key="1">
    <source>
        <dbReference type="ARBA" id="ARBA00004651"/>
    </source>
</evidence>
<feature type="signal peptide" evidence="10">
    <location>
        <begin position="1"/>
        <end position="34"/>
    </location>
</feature>
<dbReference type="InterPro" id="IPR007348">
    <property type="entry name" value="CopC_dom"/>
</dbReference>
<dbReference type="Gene3D" id="2.60.40.1220">
    <property type="match status" value="1"/>
</dbReference>
<evidence type="ECO:0000256" key="8">
    <source>
        <dbReference type="ARBA" id="ARBA00023136"/>
    </source>
</evidence>
<feature type="domain" description="Copper resistance protein D" evidence="12">
    <location>
        <begin position="326"/>
        <end position="426"/>
    </location>
</feature>
<dbReference type="Pfam" id="PF04234">
    <property type="entry name" value="CopC"/>
    <property type="match status" value="1"/>
</dbReference>
<dbReference type="GO" id="GO:0006825">
    <property type="term" value="P:copper ion transport"/>
    <property type="evidence" value="ECO:0007669"/>
    <property type="project" value="InterPro"/>
</dbReference>
<dbReference type="Proteomes" id="UP000477750">
    <property type="component" value="Unassembled WGS sequence"/>
</dbReference>
<feature type="transmembrane region" description="Helical" evidence="9">
    <location>
        <begin position="225"/>
        <end position="245"/>
    </location>
</feature>
<proteinExistence type="predicted"/>
<keyword evidence="14" id="KW-1185">Reference proteome</keyword>
<reference evidence="13 14" key="1">
    <citation type="submission" date="2019-10" db="EMBL/GenBank/DDBJ databases">
        <title>Glycomyces albidus sp. nov., a novel actinomycete isolated from rhizosphere soil of wheat (Triticum aestivum L.).</title>
        <authorList>
            <person name="Qian L."/>
        </authorList>
    </citation>
    <scope>NUCLEOTIDE SEQUENCE [LARGE SCALE GENOMIC DNA]</scope>
    <source>
        <strain evidence="13 14">NEAU-7082</strain>
    </source>
</reference>
<feature type="transmembrane region" description="Helical" evidence="9">
    <location>
        <begin position="152"/>
        <end position="172"/>
    </location>
</feature>
<feature type="chain" id="PRO_5038362848" description="Copper resistance protein CopC" evidence="10">
    <location>
        <begin position="35"/>
        <end position="554"/>
    </location>
</feature>
<protein>
    <recommendedName>
        <fullName evidence="15">Copper resistance protein CopC</fullName>
    </recommendedName>
</protein>
<dbReference type="InterPro" id="IPR008457">
    <property type="entry name" value="Cu-R_CopD_dom"/>
</dbReference>
<evidence type="ECO:0000259" key="11">
    <source>
        <dbReference type="Pfam" id="PF04234"/>
    </source>
</evidence>
<keyword evidence="6 9" id="KW-1133">Transmembrane helix</keyword>
<evidence type="ECO:0008006" key="15">
    <source>
        <dbReference type="Google" id="ProtNLM"/>
    </source>
</evidence>
<dbReference type="SUPFAM" id="SSF81296">
    <property type="entry name" value="E set domains"/>
    <property type="match status" value="1"/>
</dbReference>
<dbReference type="GO" id="GO:0005886">
    <property type="term" value="C:plasma membrane"/>
    <property type="evidence" value="ECO:0007669"/>
    <property type="project" value="UniProtKB-SubCell"/>
</dbReference>
<evidence type="ECO:0000313" key="13">
    <source>
        <dbReference type="EMBL" id="MQM24694.1"/>
    </source>
</evidence>
<feature type="transmembrane region" description="Helical" evidence="9">
    <location>
        <begin position="330"/>
        <end position="352"/>
    </location>
</feature>
<keyword evidence="4" id="KW-0479">Metal-binding</keyword>
<keyword evidence="8 9" id="KW-0472">Membrane</keyword>
<evidence type="ECO:0000256" key="5">
    <source>
        <dbReference type="ARBA" id="ARBA00022729"/>
    </source>
</evidence>
<dbReference type="Pfam" id="PF05425">
    <property type="entry name" value="CopD"/>
    <property type="match status" value="1"/>
</dbReference>
<dbReference type="AlphaFoldDB" id="A0A6L5G4X7"/>
<sequence>MMRRRTSAPGRAILLALAALLIALAPAAPASAHAVLLATDPEDGAVLDTAPETVTLTFNEAVQPVGDATRLVDAAGTDQTVPATASGTAVLIDLPDLDDGAYYLNWRVISADAHPISGVLSFTVGAGTAPAAPPDTADTEPDRPWPVQTVNALFYLGLLVCCGSICFRVAIARELAPTRPRHRLVRATGTLAILTAALAVPVGALDLAGLPPGRILDPGAWTPTVQPGALLTLTATAAGLGLAYAALTRRRGRSSDVLALTGAAAAAAAPILIGHSMAFGPRWLMVAADAVHLAAAAVWAGGLAGLLVLFRNLARERVGTDDAAVVVARFSTWAGITVAALGAGGVAMAWAIHRDWDGVAASDHGRALLVKVALVALAMSLAAWNRFRLVPLIRGTGAAAALPRLRRLVRAEAAVVAGVIALTGVLVNLPPGGDEPAPTPETPAAAPAAIALRADLGGGEALLEGTVDGTGAQSLMLTLTGADGLPLEPLEVPSISATLPERDFGPLDAQVHHFGPGEYHCVIDLPLAGTWELAVQVRASAFESHTAVLDLTVQ</sequence>
<evidence type="ECO:0000256" key="2">
    <source>
        <dbReference type="ARBA" id="ARBA00022475"/>
    </source>
</evidence>
<feature type="transmembrane region" description="Helical" evidence="9">
    <location>
        <begin position="290"/>
        <end position="310"/>
    </location>
</feature>
<dbReference type="PANTHER" id="PTHR34820:SF4">
    <property type="entry name" value="INNER MEMBRANE PROTEIN YEBZ"/>
    <property type="match status" value="1"/>
</dbReference>
<evidence type="ECO:0000259" key="12">
    <source>
        <dbReference type="Pfam" id="PF05425"/>
    </source>
</evidence>
<dbReference type="GO" id="GO:0046688">
    <property type="term" value="P:response to copper ion"/>
    <property type="evidence" value="ECO:0007669"/>
    <property type="project" value="InterPro"/>
</dbReference>
<dbReference type="GO" id="GO:0042597">
    <property type="term" value="C:periplasmic space"/>
    <property type="evidence" value="ECO:0007669"/>
    <property type="project" value="InterPro"/>
</dbReference>
<comment type="caution">
    <text evidence="13">The sequence shown here is derived from an EMBL/GenBank/DDBJ whole genome shotgun (WGS) entry which is preliminary data.</text>
</comment>
<evidence type="ECO:0000256" key="4">
    <source>
        <dbReference type="ARBA" id="ARBA00022723"/>
    </source>
</evidence>